<evidence type="ECO:0000313" key="1">
    <source>
        <dbReference type="EMBL" id="ERH21120.1"/>
    </source>
</evidence>
<gene>
    <name evidence="1" type="ORF">HMPREF1549_00829</name>
</gene>
<comment type="caution">
    <text evidence="1">The sequence shown here is derived from an EMBL/GenBank/DDBJ whole genome shotgun (WGS) entry which is preliminary data.</text>
</comment>
<sequence length="42" mass="4287">MNNAITAEAIGGTQHFLLISKVETASTRSVALLSTSTPVQAG</sequence>
<protein>
    <submittedName>
        <fullName evidence="1">Uncharacterized protein</fullName>
    </submittedName>
</protein>
<reference evidence="1 2" key="1">
    <citation type="submission" date="2013-06" db="EMBL/GenBank/DDBJ databases">
        <authorList>
            <person name="Weinstock G."/>
            <person name="Sodergren E."/>
            <person name="Lobos E.A."/>
            <person name="Fulton L."/>
            <person name="Fulton R."/>
            <person name="Courtney L."/>
            <person name="Fronick C."/>
            <person name="O'Laughlin M."/>
            <person name="Godfrey J."/>
            <person name="Wilson R.M."/>
            <person name="Miner T."/>
            <person name="Farmer C."/>
            <person name="Delehaunty K."/>
            <person name="Cordes M."/>
            <person name="Minx P."/>
            <person name="Tomlinson C."/>
            <person name="Chen J."/>
            <person name="Wollam A."/>
            <person name="Pepin K.H."/>
            <person name="Bhonagiri V."/>
            <person name="Zhang X."/>
            <person name="Warren W."/>
            <person name="Mitreva M."/>
            <person name="Mardis E.R."/>
            <person name="Wilson R.K."/>
        </authorList>
    </citation>
    <scope>NUCLEOTIDE SEQUENCE [LARGE SCALE GENOMIC DNA]</scope>
    <source>
        <strain evidence="1 2">F0510</strain>
    </source>
</reference>
<dbReference type="HOGENOM" id="CLU_3246038_0_0_11"/>
<name>U1PZ97_9ACTO</name>
<dbReference type="Proteomes" id="UP000016498">
    <property type="component" value="Unassembled WGS sequence"/>
</dbReference>
<proteinExistence type="predicted"/>
<dbReference type="EMBL" id="AWSD01000079">
    <property type="protein sequence ID" value="ERH21120.1"/>
    <property type="molecule type" value="Genomic_DNA"/>
</dbReference>
<dbReference type="AlphaFoldDB" id="U1PZ97"/>
<evidence type="ECO:0000313" key="2">
    <source>
        <dbReference type="Proteomes" id="UP000016498"/>
    </source>
</evidence>
<accession>U1PZ97</accession>
<organism evidence="1 2">
    <name type="scientific">Actinomyces johnsonii F0510</name>
    <dbReference type="NCBI Taxonomy" id="1227262"/>
    <lineage>
        <taxon>Bacteria</taxon>
        <taxon>Bacillati</taxon>
        <taxon>Actinomycetota</taxon>
        <taxon>Actinomycetes</taxon>
        <taxon>Actinomycetales</taxon>
        <taxon>Actinomycetaceae</taxon>
        <taxon>Actinomyces</taxon>
    </lineage>
</organism>